<gene>
    <name evidence="2" type="ORF">FSPOR_4347</name>
</gene>
<feature type="compositionally biased region" description="Basic residues" evidence="1">
    <location>
        <begin position="355"/>
        <end position="366"/>
    </location>
</feature>
<reference evidence="2 3" key="1">
    <citation type="journal article" date="2018" name="PLoS Pathog.">
        <title>Evolution of structural diversity of trichothecenes, a family of toxins produced by plant pathogenic and entomopathogenic fungi.</title>
        <authorList>
            <person name="Proctor R.H."/>
            <person name="McCormick S.P."/>
            <person name="Kim H.S."/>
            <person name="Cardoza R.E."/>
            <person name="Stanley A.M."/>
            <person name="Lindo L."/>
            <person name="Kelly A."/>
            <person name="Brown D.W."/>
            <person name="Lee T."/>
            <person name="Vaughan M.M."/>
            <person name="Alexander N.J."/>
            <person name="Busman M."/>
            <person name="Gutierrez S."/>
        </authorList>
    </citation>
    <scope>NUCLEOTIDE SEQUENCE [LARGE SCALE GENOMIC DNA]</scope>
    <source>
        <strain evidence="2 3">NRRL 3299</strain>
    </source>
</reference>
<sequence length="443" mass="50829">MHPGEKKSKRFRLSEGGFFYDEDLTHNPLPRHVELLRQSMLDFAFESLEFDMNVDKDNAVKEKAKRFARGGYSEEHWKIFFRENFFNPLEQSALITNGSRRTGQDDTIPGSVENETQPKPNYGFYLPIYHLTDGYDIPETTEHKGLKWHKSSTPLLVESFSWSVLKHLHKKGLQPSPANIFDDSDKKPRETDLKCYPWLVVEHKGCDESEKSKKEVYRQAVNASGCAVRLNQLAAKYAFQLADEAHVPPVPAVTSIGPKVKVWITYFGKGFMAYHDKESWRRCNRIHGGYIMQCIWKGDMTQPRDIVRFRLLLENTYTWATRVFKPLIATYIDRWRLAHPNVKKDDSTRSTPQRAPRRSPRLHPRGNSRPPPEADFEIRAAGMRLGATVATGAPKKRGSASKRLAPPLEFDFAELDISDGFTNSDTGDDNEGLYWDYSAANQK</sequence>
<name>A0A395SCR7_FUSSP</name>
<dbReference type="AlphaFoldDB" id="A0A395SCR7"/>
<evidence type="ECO:0000256" key="1">
    <source>
        <dbReference type="SAM" id="MobiDB-lite"/>
    </source>
</evidence>
<dbReference type="STRING" id="5514.A0A395SCR7"/>
<feature type="region of interest" description="Disordered" evidence="1">
    <location>
        <begin position="418"/>
        <end position="443"/>
    </location>
</feature>
<feature type="region of interest" description="Disordered" evidence="1">
    <location>
        <begin position="342"/>
        <end position="374"/>
    </location>
</feature>
<keyword evidence="3" id="KW-1185">Reference proteome</keyword>
<evidence type="ECO:0000313" key="2">
    <source>
        <dbReference type="EMBL" id="RGP70055.1"/>
    </source>
</evidence>
<protein>
    <submittedName>
        <fullName evidence="2">Uncharacterized protein</fullName>
    </submittedName>
</protein>
<organism evidence="2 3">
    <name type="scientific">Fusarium sporotrichioides</name>
    <dbReference type="NCBI Taxonomy" id="5514"/>
    <lineage>
        <taxon>Eukaryota</taxon>
        <taxon>Fungi</taxon>
        <taxon>Dikarya</taxon>
        <taxon>Ascomycota</taxon>
        <taxon>Pezizomycotina</taxon>
        <taxon>Sordariomycetes</taxon>
        <taxon>Hypocreomycetidae</taxon>
        <taxon>Hypocreales</taxon>
        <taxon>Nectriaceae</taxon>
        <taxon>Fusarium</taxon>
    </lineage>
</organism>
<proteinExistence type="predicted"/>
<evidence type="ECO:0000313" key="3">
    <source>
        <dbReference type="Proteomes" id="UP000266152"/>
    </source>
</evidence>
<dbReference type="Proteomes" id="UP000266152">
    <property type="component" value="Unassembled WGS sequence"/>
</dbReference>
<dbReference type="EMBL" id="PXOF01000055">
    <property type="protein sequence ID" value="RGP70055.1"/>
    <property type="molecule type" value="Genomic_DNA"/>
</dbReference>
<accession>A0A395SCR7</accession>
<comment type="caution">
    <text evidence="2">The sequence shown here is derived from an EMBL/GenBank/DDBJ whole genome shotgun (WGS) entry which is preliminary data.</text>
</comment>